<dbReference type="Pfam" id="PF13196">
    <property type="entry name" value="DUF4012"/>
    <property type="match status" value="1"/>
</dbReference>
<sequence>MTEANDPHSRRSRLRPLLWWACGVLGVLVVAAVAAAAWIGVRGMAAKAELEAAAPVVERIVDVAKADPGELADSVDELAGHTGRAVELTGDPVWRLAESAPWVGDDLAAVRTLAEVADRLAEHVARPLGSVAGELSGDGLRIRDGRFDPEPLAALGTVASGVAGEIADAADAVQAIEPSGLIGPVATARQRLSDMLEQVRPYADAVSTAAPLIGPMLGLDGPRDYLVLILNNAELRATGGIPGALAVVHVEGGTMDLAPIRSNGDVPALDAPILPLGEGTEQLFGSLPGRFVQDVTMTPDFDETARLARAFWAAATGVEVDGVIAVDPGVLSAFLRAVGPVEADGLTLTSDDVVRQLLVDSYLRIDDQGELDAFFADVGHAVFAAVTSGGHDPRSLVDAAVSSAQDGRVSIWSAHADEQAVLAGTALGGPLAALDAAGPDSYGVYLNDATGGKFDPFLDLAVDAGTVECRADGRQEVVVRVTATSTAPNDAWQSLPRYVTAGRPQGYGVDVGVLAVDVAVYGAPGSYQGSVLVDGERVPAVTTTDSGRPVAYTRVQMLPGRTSVLEVRYVASEPGAVQPVVRHTPTVNPVAVGTWAPACEGP</sequence>
<accession>A0ABY4C111</accession>
<gene>
    <name evidence="2" type="ORF">MTO99_16765</name>
</gene>
<evidence type="ECO:0000313" key="2">
    <source>
        <dbReference type="EMBL" id="UOE43801.1"/>
    </source>
</evidence>
<name>A0ABY4C111_9MICO</name>
<protein>
    <submittedName>
        <fullName evidence="2">DUF4012 domain-containing protein</fullName>
    </submittedName>
</protein>
<dbReference type="Proteomes" id="UP000832097">
    <property type="component" value="Chromosome"/>
</dbReference>
<keyword evidence="1" id="KW-1133">Transmembrane helix</keyword>
<feature type="transmembrane region" description="Helical" evidence="1">
    <location>
        <begin position="17"/>
        <end position="41"/>
    </location>
</feature>
<reference evidence="2 3" key="1">
    <citation type="submission" date="2022-03" db="EMBL/GenBank/DDBJ databases">
        <title>Mucilaginibacter sp. isolated from the gut of Protaetia brevitarsis seulensis larvae.</title>
        <authorList>
            <person name="Won M."/>
            <person name="Kim S.-J."/>
            <person name="Kwon S.-W."/>
        </authorList>
    </citation>
    <scope>NUCLEOTIDE SEQUENCE [LARGE SCALE GENOMIC DNA]</scope>
    <source>
        <strain evidence="2 3">CFWR-12</strain>
    </source>
</reference>
<dbReference type="EMBL" id="CP094528">
    <property type="protein sequence ID" value="UOE43801.1"/>
    <property type="molecule type" value="Genomic_DNA"/>
</dbReference>
<dbReference type="RefSeq" id="WP_243555032.1">
    <property type="nucleotide sequence ID" value="NZ_CP094528.1"/>
</dbReference>
<organism evidence="2 3">
    <name type="scientific">Agromyces larvae</name>
    <dbReference type="NCBI Taxonomy" id="2929802"/>
    <lineage>
        <taxon>Bacteria</taxon>
        <taxon>Bacillati</taxon>
        <taxon>Actinomycetota</taxon>
        <taxon>Actinomycetes</taxon>
        <taxon>Micrococcales</taxon>
        <taxon>Microbacteriaceae</taxon>
        <taxon>Agromyces</taxon>
    </lineage>
</organism>
<evidence type="ECO:0000313" key="3">
    <source>
        <dbReference type="Proteomes" id="UP000832097"/>
    </source>
</evidence>
<evidence type="ECO:0000256" key="1">
    <source>
        <dbReference type="SAM" id="Phobius"/>
    </source>
</evidence>
<keyword evidence="1" id="KW-0812">Transmembrane</keyword>
<keyword evidence="1" id="KW-0472">Membrane</keyword>
<dbReference type="InterPro" id="IPR025101">
    <property type="entry name" value="DUF4012"/>
</dbReference>
<keyword evidence="3" id="KW-1185">Reference proteome</keyword>
<proteinExistence type="predicted"/>